<accession>A0A8T4C6B4</accession>
<dbReference type="InterPro" id="IPR029062">
    <property type="entry name" value="Class_I_gatase-like"/>
</dbReference>
<reference evidence="2" key="1">
    <citation type="submission" date="2019-03" db="EMBL/GenBank/DDBJ databases">
        <title>Lake Tanganyika Metagenome-Assembled Genomes (MAGs).</title>
        <authorList>
            <person name="Tran P."/>
        </authorList>
    </citation>
    <scope>NUCLEOTIDE SEQUENCE</scope>
    <source>
        <strain evidence="2">M_DeepCast_50m_m2_156</strain>
    </source>
</reference>
<keyword evidence="1" id="KW-0472">Membrane</keyword>
<gene>
    <name evidence="2" type="ORF">FJY86_01935</name>
</gene>
<comment type="caution">
    <text evidence="2">The sequence shown here is derived from an EMBL/GenBank/DDBJ whole genome shotgun (WGS) entry which is preliminary data.</text>
</comment>
<keyword evidence="1" id="KW-1133">Transmembrane helix</keyword>
<evidence type="ECO:0000313" key="2">
    <source>
        <dbReference type="EMBL" id="MBM3282082.1"/>
    </source>
</evidence>
<keyword evidence="1" id="KW-0812">Transmembrane</keyword>
<dbReference type="AlphaFoldDB" id="A0A8T4C6B4"/>
<protein>
    <recommendedName>
        <fullName evidence="4">DUF4350 domain-containing protein</fullName>
    </recommendedName>
</protein>
<name>A0A8T4C6B4_9ARCH</name>
<evidence type="ECO:0000313" key="3">
    <source>
        <dbReference type="Proteomes" id="UP000774699"/>
    </source>
</evidence>
<sequence>MAEMRPVLKDAYHVGLALGMVLLILGLVTWSGVISCRDIPGWCAVYYGVKGPPKTLIVFGDEGLGNPSELAKLLRDPRFTAATNISQQEIDYVSAGNLKQFDLVIVTRARQMSTDKLRAFMEYADSGGRLVWTGDAGTTLTSDDLFLYADDVDANATHELISPWARKDLEEGIAVRFDQYLSADYLGNYCDFRDCTIFTDAQQIGNLVPESGADHRLIYGIANNLKLYGDFSLVEDIGIGSTRVLSVDTQTQLRDLEKKELGRIFPIIISSGVGEKIVYYATPPELLAQEPMLYQQFLVNLYNGMLR</sequence>
<organism evidence="2 3">
    <name type="scientific">Candidatus Iainarchaeum sp</name>
    <dbReference type="NCBI Taxonomy" id="3101447"/>
    <lineage>
        <taxon>Archaea</taxon>
        <taxon>Candidatus Iainarchaeota</taxon>
        <taxon>Candidatus Iainarchaeia</taxon>
        <taxon>Candidatus Iainarchaeales</taxon>
        <taxon>Candidatus Iainarchaeaceae</taxon>
        <taxon>Candidatus Iainarchaeum</taxon>
    </lineage>
</organism>
<dbReference type="EMBL" id="VGJJ01000009">
    <property type="protein sequence ID" value="MBM3282082.1"/>
    <property type="molecule type" value="Genomic_DNA"/>
</dbReference>
<evidence type="ECO:0008006" key="4">
    <source>
        <dbReference type="Google" id="ProtNLM"/>
    </source>
</evidence>
<feature type="transmembrane region" description="Helical" evidence="1">
    <location>
        <begin position="12"/>
        <end position="33"/>
    </location>
</feature>
<dbReference type="Proteomes" id="UP000774699">
    <property type="component" value="Unassembled WGS sequence"/>
</dbReference>
<proteinExistence type="predicted"/>
<dbReference type="SUPFAM" id="SSF52317">
    <property type="entry name" value="Class I glutamine amidotransferase-like"/>
    <property type="match status" value="1"/>
</dbReference>
<evidence type="ECO:0000256" key="1">
    <source>
        <dbReference type="SAM" id="Phobius"/>
    </source>
</evidence>